<dbReference type="InterPro" id="IPR014729">
    <property type="entry name" value="Rossmann-like_a/b/a_fold"/>
</dbReference>
<proteinExistence type="predicted"/>
<evidence type="ECO:0000256" key="2">
    <source>
        <dbReference type="ARBA" id="ARBA00022598"/>
    </source>
</evidence>
<feature type="region of interest" description="Disordered" evidence="9">
    <location>
        <begin position="717"/>
        <end position="739"/>
    </location>
</feature>
<dbReference type="OrthoDB" id="438179at2759"/>
<evidence type="ECO:0000256" key="7">
    <source>
        <dbReference type="ARBA" id="ARBA00039362"/>
    </source>
</evidence>
<evidence type="ECO:0000256" key="3">
    <source>
        <dbReference type="ARBA" id="ARBA00022723"/>
    </source>
</evidence>
<keyword evidence="12" id="KW-1185">Reference proteome</keyword>
<sequence>MNQEAQLKLYNSMTRRKDTFVPSNESCLSWYNCGPTVYDASHMGHARSYVSFDIIRRVLTSYFNYNISYAMNITDIDDKIIFRARRNYLIDNYISSSHPIDRIIEDANEAVKLLEDKIHVSKYLDLLTITEKLTAQQNKINTTKDGHQLKELEKIGKKLLENKAEILKDPQQLAMAEDNEKLATLAEKKMKLKESNIALTNDPNKLAMFVKNKIKADNAIQSLSSAAIGQSDVKSGSRLQEFFSDIRDPLSELLDKKVLPADAITRVSEYVPEVIEFVQGIIKRNYGYVSNGSVYFDTVAFNNSPDHRYGKLLPEAIGDLNALAEGEDNNKSNKLDSLICGLSNLSNSDAHLIGELSIGDDRLREKRSPNDFALWKCSKPGEPFWDSPWGKGRPGWHIECSVMASAILGKSLDIHSGGVDLKFPHHENEIAQVEEALSKYSARQLRLAFLSHPWNTTMDYSENMMSSTMQTEKLFLEFFLNVKDIDRVYSAQTLKEEKWNSAELELEKGLCQKQNNIHRFLCDSINTPDVMKELKELINQSNSYIASKRSLKQSPNARLLKKISRYIVKMLRIFGVTVDEIETTIGFPSYTDNKVCNLFLVIYEFIGVMAININKENTIMPYLTVLAEFRAKVRDSARLQKVYKLSNGSHCIDGPAIKLVDRAILLKEKENRLMAIEEKKRKKEEAKRKQMELKAQQESKMKISPKEMFLNQSDKYSQFDEKGIPTHNHEGTELSGKQKKKLLKQYEAQKKLFLEYQTKQAPSN</sequence>
<dbReference type="PhylomeDB" id="B3RKT4"/>
<dbReference type="GO" id="GO:0046872">
    <property type="term" value="F:metal ion binding"/>
    <property type="evidence" value="ECO:0007669"/>
    <property type="project" value="UniProtKB-KW"/>
</dbReference>
<dbReference type="GeneID" id="6749056"/>
<dbReference type="EMBL" id="DS985241">
    <property type="protein sequence ID" value="EDV28639.1"/>
    <property type="molecule type" value="Genomic_DNA"/>
</dbReference>
<dbReference type="HOGENOM" id="CLU_013528_3_3_1"/>
<keyword evidence="4" id="KW-0547">Nucleotide-binding</keyword>
<dbReference type="eggNOG" id="KOG2007">
    <property type="taxonomic scope" value="Eukaryota"/>
</dbReference>
<feature type="coiled-coil region" evidence="8">
    <location>
        <begin position="149"/>
        <end position="195"/>
    </location>
</feature>
<dbReference type="GO" id="GO:0006423">
    <property type="term" value="P:cysteinyl-tRNA aminoacylation"/>
    <property type="evidence" value="ECO:0000318"/>
    <property type="project" value="GO_Central"/>
</dbReference>
<organism evidence="11 12">
    <name type="scientific">Trichoplax adhaerens</name>
    <name type="common">Trichoplax reptans</name>
    <dbReference type="NCBI Taxonomy" id="10228"/>
    <lineage>
        <taxon>Eukaryota</taxon>
        <taxon>Metazoa</taxon>
        <taxon>Placozoa</taxon>
        <taxon>Uniplacotomia</taxon>
        <taxon>Trichoplacea</taxon>
        <taxon>Trichoplacidae</taxon>
        <taxon>Trichoplax</taxon>
    </lineage>
</organism>
<dbReference type="GO" id="GO:0005737">
    <property type="term" value="C:cytoplasm"/>
    <property type="evidence" value="ECO:0000318"/>
    <property type="project" value="GO_Central"/>
</dbReference>
<name>B3RKT4_TRIAD</name>
<gene>
    <name evidence="11" type="ORF">TRIADDRAFT_51757</name>
</gene>
<keyword evidence="8" id="KW-0175">Coiled coil</keyword>
<dbReference type="InParanoid" id="B3RKT4"/>
<dbReference type="GO" id="GO:0005524">
    <property type="term" value="F:ATP binding"/>
    <property type="evidence" value="ECO:0000318"/>
    <property type="project" value="GO_Central"/>
</dbReference>
<dbReference type="OMA" id="YEGLGWA"/>
<dbReference type="RefSeq" id="XP_002107841.1">
    <property type="nucleotide sequence ID" value="XM_002107805.1"/>
</dbReference>
<dbReference type="Pfam" id="PF01406">
    <property type="entry name" value="tRNA-synt_1e"/>
    <property type="match status" value="1"/>
</dbReference>
<feature type="compositionally biased region" description="Basic and acidic residues" evidence="9">
    <location>
        <begin position="717"/>
        <end position="732"/>
    </location>
</feature>
<dbReference type="PANTHER" id="PTHR10890:SF3">
    <property type="entry name" value="CYSTEINE--TRNA LIGASE, CYTOPLASMIC"/>
    <property type="match status" value="1"/>
</dbReference>
<comment type="cofactor">
    <cofactor evidence="1">
        <name>Zn(2+)</name>
        <dbReference type="ChEBI" id="CHEBI:29105"/>
    </cofactor>
</comment>
<dbReference type="InterPro" id="IPR032678">
    <property type="entry name" value="tRNA-synt_1_cat_dom"/>
</dbReference>
<evidence type="ECO:0000313" key="11">
    <source>
        <dbReference type="EMBL" id="EDV28639.1"/>
    </source>
</evidence>
<reference evidence="11 12" key="1">
    <citation type="journal article" date="2008" name="Nature">
        <title>The Trichoplax genome and the nature of placozoans.</title>
        <authorList>
            <person name="Srivastava M."/>
            <person name="Begovic E."/>
            <person name="Chapman J."/>
            <person name="Putnam N.H."/>
            <person name="Hellsten U."/>
            <person name="Kawashima T."/>
            <person name="Kuo A."/>
            <person name="Mitros T."/>
            <person name="Salamov A."/>
            <person name="Carpenter M.L."/>
            <person name="Signorovitch A.Y."/>
            <person name="Moreno M.A."/>
            <person name="Kamm K."/>
            <person name="Grimwood J."/>
            <person name="Schmutz J."/>
            <person name="Shapiro H."/>
            <person name="Grigoriev I.V."/>
            <person name="Buss L.W."/>
            <person name="Schierwater B."/>
            <person name="Dellaporta S.L."/>
            <person name="Rokhsar D.S."/>
        </authorList>
    </citation>
    <scope>NUCLEOTIDE SEQUENCE [LARGE SCALE GENOMIC DNA]</scope>
    <source>
        <strain evidence="11 12">Grell-BS-1999</strain>
    </source>
</reference>
<dbReference type="CTD" id="6749056"/>
<feature type="domain" description="tRNA synthetases class I catalytic" evidence="10">
    <location>
        <begin position="20"/>
        <end position="434"/>
    </location>
</feature>
<dbReference type="SUPFAM" id="SSF47323">
    <property type="entry name" value="Anticodon-binding domain of a subclass of class I aminoacyl-tRNA synthetases"/>
    <property type="match status" value="1"/>
</dbReference>
<dbReference type="GO" id="GO:0004817">
    <property type="term" value="F:cysteine-tRNA ligase activity"/>
    <property type="evidence" value="ECO:0000318"/>
    <property type="project" value="GO_Central"/>
</dbReference>
<keyword evidence="6" id="KW-0067">ATP-binding</keyword>
<evidence type="ECO:0000256" key="6">
    <source>
        <dbReference type="ARBA" id="ARBA00022840"/>
    </source>
</evidence>
<dbReference type="PANTHER" id="PTHR10890">
    <property type="entry name" value="CYSTEINYL-TRNA SYNTHETASE"/>
    <property type="match status" value="1"/>
</dbReference>
<evidence type="ECO:0000256" key="4">
    <source>
        <dbReference type="ARBA" id="ARBA00022741"/>
    </source>
</evidence>
<dbReference type="SUPFAM" id="SSF52374">
    <property type="entry name" value="Nucleotidylyl transferase"/>
    <property type="match status" value="1"/>
</dbReference>
<dbReference type="KEGG" id="tad:TRIADDRAFT_51757"/>
<keyword evidence="5" id="KW-0862">Zinc</keyword>
<keyword evidence="2" id="KW-0436">Ligase</keyword>
<dbReference type="Proteomes" id="UP000009022">
    <property type="component" value="Unassembled WGS sequence"/>
</dbReference>
<feature type="coiled-coil region" evidence="8">
    <location>
        <begin position="666"/>
        <end position="701"/>
    </location>
</feature>
<protein>
    <recommendedName>
        <fullName evidence="7">Cysteine--tRNA ligase, cytoplasmic</fullName>
    </recommendedName>
</protein>
<accession>B3RKT4</accession>
<evidence type="ECO:0000256" key="8">
    <source>
        <dbReference type="SAM" id="Coils"/>
    </source>
</evidence>
<dbReference type="Gene3D" id="3.40.50.620">
    <property type="entry name" value="HUPs"/>
    <property type="match status" value="2"/>
</dbReference>
<evidence type="ECO:0000256" key="1">
    <source>
        <dbReference type="ARBA" id="ARBA00001947"/>
    </source>
</evidence>
<evidence type="ECO:0000313" key="12">
    <source>
        <dbReference type="Proteomes" id="UP000009022"/>
    </source>
</evidence>
<evidence type="ECO:0000256" key="5">
    <source>
        <dbReference type="ARBA" id="ARBA00022833"/>
    </source>
</evidence>
<evidence type="ECO:0000259" key="10">
    <source>
        <dbReference type="Pfam" id="PF01406"/>
    </source>
</evidence>
<dbReference type="InterPro" id="IPR009080">
    <property type="entry name" value="tRNAsynth_Ia_anticodon-bd"/>
</dbReference>
<dbReference type="AlphaFoldDB" id="B3RKT4"/>
<evidence type="ECO:0000256" key="9">
    <source>
        <dbReference type="SAM" id="MobiDB-lite"/>
    </source>
</evidence>
<dbReference type="InterPro" id="IPR024909">
    <property type="entry name" value="Cys-tRNA/MSH_ligase"/>
</dbReference>
<keyword evidence="3" id="KW-0479">Metal-binding</keyword>
<dbReference type="STRING" id="10228.B3RKT4"/>